<feature type="region of interest" description="Disordered" evidence="1">
    <location>
        <begin position="1"/>
        <end position="156"/>
    </location>
</feature>
<proteinExistence type="predicted"/>
<feature type="domain" description="DUF4604" evidence="2">
    <location>
        <begin position="6"/>
        <end position="154"/>
    </location>
</feature>
<evidence type="ECO:0000313" key="4">
    <source>
        <dbReference type="Proteomes" id="UP000799538"/>
    </source>
</evidence>
<keyword evidence="4" id="KW-1185">Reference proteome</keyword>
<protein>
    <recommendedName>
        <fullName evidence="2">DUF4604 domain-containing protein</fullName>
    </recommendedName>
</protein>
<accession>A0A6A6GKU4</accession>
<dbReference type="OrthoDB" id="5388322at2759"/>
<reference evidence="4" key="1">
    <citation type="journal article" date="2020" name="Stud. Mycol.">
        <title>101 Dothideomycetes genomes: A test case for predicting lifestyles and emergence of pathogens.</title>
        <authorList>
            <person name="Haridas S."/>
            <person name="Albert R."/>
            <person name="Binder M."/>
            <person name="Bloem J."/>
            <person name="LaButti K."/>
            <person name="Salamov A."/>
            <person name="Andreopoulos B."/>
            <person name="Baker S."/>
            <person name="Barry K."/>
            <person name="Bills G."/>
            <person name="Bluhm B."/>
            <person name="Cannon C."/>
            <person name="Castanera R."/>
            <person name="Culley D."/>
            <person name="Daum C."/>
            <person name="Ezra D."/>
            <person name="Gonzalez J."/>
            <person name="Henrissat B."/>
            <person name="Kuo A."/>
            <person name="Liang C."/>
            <person name="Lipzen A."/>
            <person name="Lutzoni F."/>
            <person name="Magnuson J."/>
            <person name="Mondo S."/>
            <person name="Nolan M."/>
            <person name="Ohm R."/>
            <person name="Pangilinan J."/>
            <person name="Park H.-J."/>
            <person name="Ramirez L."/>
            <person name="Alfaro M."/>
            <person name="Sun H."/>
            <person name="Tritt A."/>
            <person name="Yoshinaga Y."/>
            <person name="Zwiers L.-H."/>
            <person name="Turgeon B."/>
            <person name="Goodwin S."/>
            <person name="Spatafora J."/>
            <person name="Crous P."/>
            <person name="Grigoriev I."/>
        </authorList>
    </citation>
    <scope>NUCLEOTIDE SEQUENCE [LARGE SCALE GENOMIC DNA]</scope>
    <source>
        <strain evidence="4">CECT 20119</strain>
    </source>
</reference>
<evidence type="ECO:0000256" key="1">
    <source>
        <dbReference type="SAM" id="MobiDB-lite"/>
    </source>
</evidence>
<dbReference type="Pfam" id="PF15377">
    <property type="entry name" value="DUF4604"/>
    <property type="match status" value="1"/>
</dbReference>
<feature type="compositionally biased region" description="Basic and acidic residues" evidence="1">
    <location>
        <begin position="62"/>
        <end position="72"/>
    </location>
</feature>
<evidence type="ECO:0000259" key="2">
    <source>
        <dbReference type="Pfam" id="PF15377"/>
    </source>
</evidence>
<gene>
    <name evidence="3" type="ORF">BDZ85DRAFT_193029</name>
</gene>
<evidence type="ECO:0000313" key="3">
    <source>
        <dbReference type="EMBL" id="KAF2225973.1"/>
    </source>
</evidence>
<dbReference type="EMBL" id="ML992503">
    <property type="protein sequence ID" value="KAF2225973.1"/>
    <property type="molecule type" value="Genomic_DNA"/>
</dbReference>
<name>A0A6A6GKU4_9PEZI</name>
<organism evidence="3 4">
    <name type="scientific">Elsinoe ampelina</name>
    <dbReference type="NCBI Taxonomy" id="302913"/>
    <lineage>
        <taxon>Eukaryota</taxon>
        <taxon>Fungi</taxon>
        <taxon>Dikarya</taxon>
        <taxon>Ascomycota</taxon>
        <taxon>Pezizomycotina</taxon>
        <taxon>Dothideomycetes</taxon>
        <taxon>Dothideomycetidae</taxon>
        <taxon>Myriangiales</taxon>
        <taxon>Elsinoaceae</taxon>
        <taxon>Elsinoe</taxon>
    </lineage>
</organism>
<dbReference type="InterPro" id="IPR027911">
    <property type="entry name" value="DUF4604"/>
</dbReference>
<dbReference type="AlphaFoldDB" id="A0A6A6GKU4"/>
<sequence>MPTKVKGLEYQAEQPAFLQRMRQGVPQAGEKHERPIPRPKRAKADDDEDAPAYVMEDTNESVTKEDYEKLVKGPEAGDEVASATDSGDKDGEATADNPMMNRPKVREASLGQKKRKAATAVGQDDEESVRTDDAPNPKKGKKKGKPIKLSFDNDQG</sequence>
<dbReference type="Proteomes" id="UP000799538">
    <property type="component" value="Unassembled WGS sequence"/>
</dbReference>